<gene>
    <name evidence="13" type="ORF">MANES_16G080400v8</name>
</gene>
<evidence type="ECO:0000256" key="2">
    <source>
        <dbReference type="ARBA" id="ARBA00022723"/>
    </source>
</evidence>
<accession>A0A2C9U9U2</accession>
<evidence type="ECO:0000256" key="11">
    <source>
        <dbReference type="SAM" id="MobiDB-lite"/>
    </source>
</evidence>
<dbReference type="InterPro" id="IPR052138">
    <property type="entry name" value="GATA_ZnFinger_Domain"/>
</dbReference>
<dbReference type="InterPro" id="IPR013088">
    <property type="entry name" value="Znf_NHR/GATA"/>
</dbReference>
<dbReference type="AlphaFoldDB" id="A0A2C9U9U2"/>
<dbReference type="Gene3D" id="3.30.50.10">
    <property type="entry name" value="Erythroid Transcription Factor GATA-1, subunit A"/>
    <property type="match status" value="1"/>
</dbReference>
<dbReference type="SUPFAM" id="SSF57716">
    <property type="entry name" value="Glucocorticoid receptor-like (DNA-binding domain)"/>
    <property type="match status" value="1"/>
</dbReference>
<dbReference type="Gramene" id="Manes.16G080400.1.v8.1">
    <property type="protein sequence ID" value="Manes.16G080400.1.v8.1.CDS"/>
    <property type="gene ID" value="Manes.16G080400.v8.1"/>
</dbReference>
<keyword evidence="6" id="KW-0238">DNA-binding</keyword>
<evidence type="ECO:0000313" key="14">
    <source>
        <dbReference type="Proteomes" id="UP000091857"/>
    </source>
</evidence>
<dbReference type="SMART" id="SM00401">
    <property type="entry name" value="ZnF_GATA"/>
    <property type="match status" value="1"/>
</dbReference>
<dbReference type="InterPro" id="IPR000679">
    <property type="entry name" value="Znf_GATA"/>
</dbReference>
<dbReference type="SMR" id="A0A2C9U9U2"/>
<dbReference type="PROSITE" id="PS50114">
    <property type="entry name" value="GATA_ZN_FINGER_2"/>
    <property type="match status" value="1"/>
</dbReference>
<keyword evidence="5" id="KW-0805">Transcription regulation</keyword>
<evidence type="ECO:0000256" key="8">
    <source>
        <dbReference type="ARBA" id="ARBA00023242"/>
    </source>
</evidence>
<evidence type="ECO:0000256" key="10">
    <source>
        <dbReference type="PROSITE-ProRule" id="PRU00094"/>
    </source>
</evidence>
<keyword evidence="7" id="KW-0804">Transcription</keyword>
<evidence type="ECO:0000259" key="12">
    <source>
        <dbReference type="PROSITE" id="PS50114"/>
    </source>
</evidence>
<dbReference type="GO" id="GO:0006355">
    <property type="term" value="P:regulation of DNA-templated transcription"/>
    <property type="evidence" value="ECO:0000318"/>
    <property type="project" value="GO_Central"/>
</dbReference>
<comment type="caution">
    <text evidence="13">The sequence shown here is derived from an EMBL/GenBank/DDBJ whole genome shotgun (WGS) entry which is preliminary data.</text>
</comment>
<keyword evidence="2" id="KW-0479">Metal-binding</keyword>
<sequence>MTPFYLNPPTSSPFPVVEIREDQQHLQLFLSPHQAAASLSSAPAFFDTTGHDQDQRGAQLGGSRQHHQEDDKYILQSRWSDDHHKPLSSSSFQAPAISESNSNEVQKFFSCKREDGDYEGSVGEGSAAKWMPSKMRLMHKMMNSSSNFSATDEPVKFTVKFQDQQCHTNNNIRVCADCNTTSTPLWRSGPQGPKSLCNACGIRQRKARRAMAAAAAMANGTVVAMETSPMKTKMHNKEKKLRTGHIAQGKKLRKPLDLAQGQKKLCSFKNLAISLSKNSALQRVFPQDVEEAAILLMELSCGFIS</sequence>
<evidence type="ECO:0000256" key="3">
    <source>
        <dbReference type="ARBA" id="ARBA00022771"/>
    </source>
</evidence>
<evidence type="ECO:0000256" key="6">
    <source>
        <dbReference type="ARBA" id="ARBA00023125"/>
    </source>
</evidence>
<keyword evidence="14" id="KW-1185">Reference proteome</keyword>
<dbReference type="OrthoDB" id="2162994at2759"/>
<feature type="region of interest" description="Disordered" evidence="11">
    <location>
        <begin position="44"/>
        <end position="70"/>
    </location>
</feature>
<keyword evidence="4" id="KW-0862">Zinc</keyword>
<dbReference type="CDD" id="cd00202">
    <property type="entry name" value="ZnF_GATA"/>
    <property type="match status" value="1"/>
</dbReference>
<proteinExistence type="inferred from homology"/>
<keyword evidence="3 10" id="KW-0863">Zinc-finger</keyword>
<dbReference type="Pfam" id="PF00320">
    <property type="entry name" value="GATA"/>
    <property type="match status" value="1"/>
</dbReference>
<evidence type="ECO:0000256" key="1">
    <source>
        <dbReference type="ARBA" id="ARBA00004123"/>
    </source>
</evidence>
<dbReference type="EMBL" id="CM004402">
    <property type="protein sequence ID" value="OAY26857.1"/>
    <property type="molecule type" value="Genomic_DNA"/>
</dbReference>
<feature type="domain" description="GATA-type" evidence="12">
    <location>
        <begin position="169"/>
        <end position="205"/>
    </location>
</feature>
<reference evidence="14" key="1">
    <citation type="journal article" date="2016" name="Nat. Biotechnol.">
        <title>Sequencing wild and cultivated cassava and related species reveals extensive interspecific hybridization and genetic diversity.</title>
        <authorList>
            <person name="Bredeson J.V."/>
            <person name="Lyons J.B."/>
            <person name="Prochnik S.E."/>
            <person name="Wu G.A."/>
            <person name="Ha C.M."/>
            <person name="Edsinger-Gonzales E."/>
            <person name="Grimwood J."/>
            <person name="Schmutz J."/>
            <person name="Rabbi I.Y."/>
            <person name="Egesi C."/>
            <person name="Nauluvula P."/>
            <person name="Lebot V."/>
            <person name="Ndunguru J."/>
            <person name="Mkamilo G."/>
            <person name="Bart R.S."/>
            <person name="Setter T.L."/>
            <person name="Gleadow R.M."/>
            <person name="Kulakow P."/>
            <person name="Ferguson M.E."/>
            <person name="Rounsley S."/>
            <person name="Rokhsar D.S."/>
        </authorList>
    </citation>
    <scope>NUCLEOTIDE SEQUENCE [LARGE SCALE GENOMIC DNA]</scope>
    <source>
        <strain evidence="14">cv. AM560-2</strain>
    </source>
</reference>
<dbReference type="GO" id="GO:0000976">
    <property type="term" value="F:transcription cis-regulatory region binding"/>
    <property type="evidence" value="ECO:0000318"/>
    <property type="project" value="GO_Central"/>
</dbReference>
<evidence type="ECO:0000256" key="5">
    <source>
        <dbReference type="ARBA" id="ARBA00023015"/>
    </source>
</evidence>
<organism evidence="13 14">
    <name type="scientific">Manihot esculenta</name>
    <name type="common">Cassava</name>
    <name type="synonym">Jatropha manihot</name>
    <dbReference type="NCBI Taxonomy" id="3983"/>
    <lineage>
        <taxon>Eukaryota</taxon>
        <taxon>Viridiplantae</taxon>
        <taxon>Streptophyta</taxon>
        <taxon>Embryophyta</taxon>
        <taxon>Tracheophyta</taxon>
        <taxon>Spermatophyta</taxon>
        <taxon>Magnoliopsida</taxon>
        <taxon>eudicotyledons</taxon>
        <taxon>Gunneridae</taxon>
        <taxon>Pentapetalae</taxon>
        <taxon>rosids</taxon>
        <taxon>fabids</taxon>
        <taxon>Malpighiales</taxon>
        <taxon>Euphorbiaceae</taxon>
        <taxon>Crotonoideae</taxon>
        <taxon>Manihoteae</taxon>
        <taxon>Manihot</taxon>
    </lineage>
</organism>
<dbReference type="FunFam" id="3.30.50.10:FF:000055">
    <property type="entry name" value="GATA transcription factor 21"/>
    <property type="match status" value="1"/>
</dbReference>
<dbReference type="PANTHER" id="PTHR47255:SF13">
    <property type="entry name" value="GATA-TYPE DOMAIN-CONTAINING PROTEIN"/>
    <property type="match status" value="1"/>
</dbReference>
<dbReference type="PROSITE" id="PS00344">
    <property type="entry name" value="GATA_ZN_FINGER_1"/>
    <property type="match status" value="1"/>
</dbReference>
<dbReference type="GO" id="GO:0005634">
    <property type="term" value="C:nucleus"/>
    <property type="evidence" value="ECO:0000318"/>
    <property type="project" value="GO_Central"/>
</dbReference>
<evidence type="ECO:0000256" key="4">
    <source>
        <dbReference type="ARBA" id="ARBA00022833"/>
    </source>
</evidence>
<evidence type="ECO:0000256" key="9">
    <source>
        <dbReference type="ARBA" id="ARBA00024019"/>
    </source>
</evidence>
<name>A0A2C9U9U2_MANES</name>
<dbReference type="Proteomes" id="UP000091857">
    <property type="component" value="Chromosome 16"/>
</dbReference>
<evidence type="ECO:0000313" key="13">
    <source>
        <dbReference type="EMBL" id="OAY26857.1"/>
    </source>
</evidence>
<protein>
    <recommendedName>
        <fullName evidence="12">GATA-type domain-containing protein</fullName>
    </recommendedName>
</protein>
<dbReference type="PANTHER" id="PTHR47255">
    <property type="entry name" value="GATA TRANSCRIPTION FACTOR 22-RELATED"/>
    <property type="match status" value="1"/>
</dbReference>
<comment type="subcellular location">
    <subcellularLocation>
        <location evidence="1">Nucleus</location>
    </subcellularLocation>
</comment>
<evidence type="ECO:0000256" key="7">
    <source>
        <dbReference type="ARBA" id="ARBA00023163"/>
    </source>
</evidence>
<dbReference type="GO" id="GO:0008270">
    <property type="term" value="F:zinc ion binding"/>
    <property type="evidence" value="ECO:0007669"/>
    <property type="project" value="UniProtKB-KW"/>
</dbReference>
<keyword evidence="8" id="KW-0539">Nucleus</keyword>
<comment type="similarity">
    <text evidence="9">Belongs to the type IV zinc-finger family. Class B subfamily.</text>
</comment>